<feature type="domain" description="Tr-type G" evidence="1">
    <location>
        <begin position="1"/>
        <end position="298"/>
    </location>
</feature>
<dbReference type="GO" id="GO:0000398">
    <property type="term" value="P:mRNA splicing, via spliceosome"/>
    <property type="evidence" value="ECO:0007669"/>
    <property type="project" value="TreeGrafter"/>
</dbReference>
<comment type="caution">
    <text evidence="2">The sequence shown here is derived from an EMBL/GenBank/DDBJ whole genome shotgun (WGS) entry which is preliminary data.</text>
</comment>
<dbReference type="PROSITE" id="PS51722">
    <property type="entry name" value="G_TR_2"/>
    <property type="match status" value="1"/>
</dbReference>
<organism evidence="2 3">
    <name type="scientific">Corchorus olitorius</name>
    <dbReference type="NCBI Taxonomy" id="93759"/>
    <lineage>
        <taxon>Eukaryota</taxon>
        <taxon>Viridiplantae</taxon>
        <taxon>Streptophyta</taxon>
        <taxon>Embryophyta</taxon>
        <taxon>Tracheophyta</taxon>
        <taxon>Spermatophyta</taxon>
        <taxon>Magnoliopsida</taxon>
        <taxon>eudicotyledons</taxon>
        <taxon>Gunneridae</taxon>
        <taxon>Pentapetalae</taxon>
        <taxon>rosids</taxon>
        <taxon>malvids</taxon>
        <taxon>Malvales</taxon>
        <taxon>Malvaceae</taxon>
        <taxon>Grewioideae</taxon>
        <taxon>Apeibeae</taxon>
        <taxon>Corchorus</taxon>
    </lineage>
</organism>
<reference evidence="3" key="1">
    <citation type="submission" date="2013-09" db="EMBL/GenBank/DDBJ databases">
        <title>Corchorus olitorius genome sequencing.</title>
        <authorList>
            <person name="Alam M."/>
            <person name="Haque M.S."/>
            <person name="Islam M.S."/>
            <person name="Emdad E.M."/>
            <person name="Islam M.M."/>
            <person name="Ahmed B."/>
            <person name="Halim A."/>
            <person name="Hossen Q.M.M."/>
            <person name="Hossain M.Z."/>
            <person name="Ahmed R."/>
            <person name="Khan M.M."/>
            <person name="Islam R."/>
            <person name="Rashid M.M."/>
            <person name="Khan S.A."/>
            <person name="Rahman M.S."/>
            <person name="Alam M."/>
            <person name="Yahiya A.S."/>
            <person name="Khan M.S."/>
            <person name="Azam M.S."/>
            <person name="Haque T."/>
            <person name="Lashkar M.Z.H."/>
            <person name="Akhand A.I."/>
            <person name="Morshed G."/>
            <person name="Roy S."/>
            <person name="Uddin K.S."/>
            <person name="Rabeya T."/>
            <person name="Hossain A.S."/>
            <person name="Chowdhury A."/>
            <person name="Snigdha A.R."/>
            <person name="Mortoza M.S."/>
            <person name="Matin S.A."/>
            <person name="Hoque S.M.E."/>
            <person name="Islam M.K."/>
            <person name="Roy D.K."/>
            <person name="Haider R."/>
            <person name="Moosa M.M."/>
            <person name="Elias S.M."/>
            <person name="Hasan A.M."/>
            <person name="Jahan S."/>
            <person name="Shafiuddin M."/>
            <person name="Mahmood N."/>
            <person name="Shommy N.S."/>
        </authorList>
    </citation>
    <scope>NUCLEOTIDE SEQUENCE [LARGE SCALE GENOMIC DNA]</scope>
    <source>
        <strain evidence="3">cv. O-4</strain>
    </source>
</reference>
<keyword evidence="3" id="KW-1185">Reference proteome</keyword>
<dbReference type="InterPro" id="IPR027417">
    <property type="entry name" value="P-loop_NTPase"/>
</dbReference>
<dbReference type="GO" id="GO:0071007">
    <property type="term" value="C:U2-type catalytic step 2 spliceosome"/>
    <property type="evidence" value="ECO:0007669"/>
    <property type="project" value="TreeGrafter"/>
</dbReference>
<protein>
    <recommendedName>
        <fullName evidence="1">Tr-type G domain-containing protein</fullName>
    </recommendedName>
</protein>
<accession>A0A1R3H312</accession>
<dbReference type="GO" id="GO:0003924">
    <property type="term" value="F:GTPase activity"/>
    <property type="evidence" value="ECO:0007669"/>
    <property type="project" value="InterPro"/>
</dbReference>
<dbReference type="PANTHER" id="PTHR42908:SF6">
    <property type="entry name" value="116 KDA U5 SMALL NUCLEAR RIBONUCLEOPROTEIN COMPONENT"/>
    <property type="match status" value="1"/>
</dbReference>
<dbReference type="STRING" id="93759.A0A1R3H312"/>
<name>A0A1R3H312_9ROSI</name>
<dbReference type="GO" id="GO:0030623">
    <property type="term" value="F:U5 snRNA binding"/>
    <property type="evidence" value="ECO:0007669"/>
    <property type="project" value="TreeGrafter"/>
</dbReference>
<dbReference type="GO" id="GO:0005525">
    <property type="term" value="F:GTP binding"/>
    <property type="evidence" value="ECO:0007669"/>
    <property type="project" value="InterPro"/>
</dbReference>
<dbReference type="EMBL" id="AWUE01020877">
    <property type="protein sequence ID" value="OMO64755.1"/>
    <property type="molecule type" value="Genomic_DNA"/>
</dbReference>
<dbReference type="SUPFAM" id="SSF52540">
    <property type="entry name" value="P-loop containing nucleoside triphosphate hydrolases"/>
    <property type="match status" value="1"/>
</dbReference>
<evidence type="ECO:0000259" key="1">
    <source>
        <dbReference type="PROSITE" id="PS51722"/>
    </source>
</evidence>
<evidence type="ECO:0000313" key="2">
    <source>
        <dbReference type="EMBL" id="OMO64755.1"/>
    </source>
</evidence>
<dbReference type="PANTHER" id="PTHR42908">
    <property type="entry name" value="TRANSLATION ELONGATION FACTOR-RELATED"/>
    <property type="match status" value="1"/>
</dbReference>
<sequence length="305" mass="33814">MKMFFEVGLMKTVSTFINPNLEEHFLRLLNLTNFYVIMDTPGHVDFSDEMTAALRLADGAVLIVDAAEGVMFVACISIMLLTLSSCEQLNTERAIRHAIQDHLPIVVVINKVDRLITELQLPPKDAYDKLRHTLEAINRICATAQIDADPAAGNVCFASASAGWSFTLQSFAKSYLKHSENANSFDAKKFSSSLWGDICYHPNTRTFETIPPTGGGERSFVEFVLEPIYKMYSPDLTGEERKSLGLELGVTLSNAAKLNVRPSLRQPCSFGSGSGFTNMLVQHIRLLDVDDNEVDSQLKDSIVEQ</sequence>
<dbReference type="InterPro" id="IPR000795">
    <property type="entry name" value="T_Tr_GTP-bd_dom"/>
</dbReference>
<proteinExistence type="predicted"/>
<dbReference type="AlphaFoldDB" id="A0A1R3H312"/>
<dbReference type="Gene3D" id="3.40.50.300">
    <property type="entry name" value="P-loop containing nucleotide triphosphate hydrolases"/>
    <property type="match status" value="1"/>
</dbReference>
<dbReference type="GO" id="GO:0046540">
    <property type="term" value="C:U4/U6 x U5 tri-snRNP complex"/>
    <property type="evidence" value="ECO:0007669"/>
    <property type="project" value="TreeGrafter"/>
</dbReference>
<dbReference type="OrthoDB" id="5820524at2759"/>
<evidence type="ECO:0000313" key="3">
    <source>
        <dbReference type="Proteomes" id="UP000187203"/>
    </source>
</evidence>
<dbReference type="Proteomes" id="UP000187203">
    <property type="component" value="Unassembled WGS sequence"/>
</dbReference>
<dbReference type="Pfam" id="PF00009">
    <property type="entry name" value="GTP_EFTU"/>
    <property type="match status" value="1"/>
</dbReference>
<gene>
    <name evidence="2" type="ORF">COLO4_31857</name>
</gene>
<dbReference type="GO" id="GO:0005829">
    <property type="term" value="C:cytosol"/>
    <property type="evidence" value="ECO:0007669"/>
    <property type="project" value="TreeGrafter"/>
</dbReference>